<accession>A0ABD2KFF6</accession>
<feature type="region of interest" description="Disordered" evidence="10">
    <location>
        <begin position="1"/>
        <end position="196"/>
    </location>
</feature>
<evidence type="ECO:0000256" key="7">
    <source>
        <dbReference type="ARBA" id="ARBA00040590"/>
    </source>
</evidence>
<dbReference type="EMBL" id="JBICBT010000768">
    <property type="protein sequence ID" value="KAL3101672.1"/>
    <property type="molecule type" value="Genomic_DNA"/>
</dbReference>
<evidence type="ECO:0000256" key="9">
    <source>
        <dbReference type="ARBA" id="ARBA00042663"/>
    </source>
</evidence>
<dbReference type="SUPFAM" id="SSF47113">
    <property type="entry name" value="Histone-fold"/>
    <property type="match status" value="1"/>
</dbReference>
<evidence type="ECO:0000256" key="8">
    <source>
        <dbReference type="ARBA" id="ARBA00042333"/>
    </source>
</evidence>
<comment type="similarity">
    <text evidence="6">Belongs to the NFYC/HAP5 subunit family.</text>
</comment>
<evidence type="ECO:0000256" key="3">
    <source>
        <dbReference type="ARBA" id="ARBA00023163"/>
    </source>
</evidence>
<dbReference type="PANTHER" id="PTHR10252:SF54">
    <property type="entry name" value="CHROMATIN ACCESSIBILITY COMPLEX PROTEIN 1"/>
    <property type="match status" value="1"/>
</dbReference>
<dbReference type="InterPro" id="IPR007125">
    <property type="entry name" value="H2A/H2B/H3"/>
</dbReference>
<evidence type="ECO:0000256" key="5">
    <source>
        <dbReference type="ARBA" id="ARBA00025911"/>
    </source>
</evidence>
<feature type="compositionally biased region" description="Low complexity" evidence="10">
    <location>
        <begin position="180"/>
        <end position="196"/>
    </location>
</feature>
<keyword evidence="3" id="KW-0804">Transcription</keyword>
<comment type="subunit">
    <text evidence="5">Heterotrimeric transcription factor composed of three components, NF-YA, NF-YB and NF-YC. NF-YB and NF-YC must interact and dimerize for NF-YA association and DNA binding.</text>
</comment>
<sequence>MSSTKRSIGDAGGSSNDKAGTSRRSPMGGKQQPYHQQHNHSIRNNTSNSRSPTKKRRDEEGTRAMVATKNGTAGSGSKSPRRHSQHHGGLGAALEEMRERKWATIAGPSSSSGAKAQKLSTSSAKSVGEKAAHRQQHHHNDKQHKPAKKRETKGGAQRRLTFASNHKANDDDAEEDDDTAAGPSGAADAGTSSASAQMRVLPLSKVRTIMEASPNANDMKISGEAMFAMSKAAEAFISMLAKGAYQQMLTGSHSRINYNELAMFVHDTDELNFIQDILPQKHKFSEQFSDGQCQKRRSGGGTSGTPIEVIAEVSRQRNKPPGFTIMKNFAGDDFNLIGNEQSYGSKSLPTTFWGAPSSHSHFACKGTAGWTF</sequence>
<protein>
    <recommendedName>
        <fullName evidence="7">Nuclear transcription factor Y subunit gamma</fullName>
    </recommendedName>
    <alternativeName>
        <fullName evidence="8">CAAT box DNA-binding protein subunit C</fullName>
    </alternativeName>
    <alternativeName>
        <fullName evidence="9">Nuclear transcription factor Y subunit C</fullName>
    </alternativeName>
</protein>
<reference evidence="12 13" key="1">
    <citation type="submission" date="2024-10" db="EMBL/GenBank/DDBJ databases">
        <authorList>
            <person name="Kim D."/>
        </authorList>
    </citation>
    <scope>NUCLEOTIDE SEQUENCE [LARGE SCALE GENOMIC DNA]</scope>
    <source>
        <strain evidence="12">BH-2024</strain>
    </source>
</reference>
<feature type="compositionally biased region" description="Polar residues" evidence="10">
    <location>
        <begin position="42"/>
        <end position="51"/>
    </location>
</feature>
<gene>
    <name evidence="12" type="ORF">niasHT_024805</name>
</gene>
<evidence type="ECO:0000313" key="13">
    <source>
        <dbReference type="Proteomes" id="UP001620626"/>
    </source>
</evidence>
<evidence type="ECO:0000256" key="4">
    <source>
        <dbReference type="ARBA" id="ARBA00023242"/>
    </source>
</evidence>
<comment type="subcellular location">
    <subcellularLocation>
        <location evidence="1">Nucleus</location>
    </subcellularLocation>
</comment>
<organism evidence="12 13">
    <name type="scientific">Heterodera trifolii</name>
    <dbReference type="NCBI Taxonomy" id="157864"/>
    <lineage>
        <taxon>Eukaryota</taxon>
        <taxon>Metazoa</taxon>
        <taxon>Ecdysozoa</taxon>
        <taxon>Nematoda</taxon>
        <taxon>Chromadorea</taxon>
        <taxon>Rhabditida</taxon>
        <taxon>Tylenchina</taxon>
        <taxon>Tylenchomorpha</taxon>
        <taxon>Tylenchoidea</taxon>
        <taxon>Heteroderidae</taxon>
        <taxon>Heteroderinae</taxon>
        <taxon>Heterodera</taxon>
    </lineage>
</organism>
<dbReference type="GO" id="GO:0005634">
    <property type="term" value="C:nucleus"/>
    <property type="evidence" value="ECO:0007669"/>
    <property type="project" value="UniProtKB-SubCell"/>
</dbReference>
<evidence type="ECO:0000256" key="6">
    <source>
        <dbReference type="ARBA" id="ARBA00038129"/>
    </source>
</evidence>
<evidence type="ECO:0000259" key="11">
    <source>
        <dbReference type="Pfam" id="PF00125"/>
    </source>
</evidence>
<dbReference type="InterPro" id="IPR050568">
    <property type="entry name" value="Transcr_DNA_Rep_Reg"/>
</dbReference>
<evidence type="ECO:0000256" key="10">
    <source>
        <dbReference type="SAM" id="MobiDB-lite"/>
    </source>
</evidence>
<feature type="compositionally biased region" description="Basic residues" evidence="10">
    <location>
        <begin position="133"/>
        <end position="151"/>
    </location>
</feature>
<evidence type="ECO:0000256" key="2">
    <source>
        <dbReference type="ARBA" id="ARBA00023015"/>
    </source>
</evidence>
<dbReference type="Proteomes" id="UP001620626">
    <property type="component" value="Unassembled WGS sequence"/>
</dbReference>
<keyword evidence="13" id="KW-1185">Reference proteome</keyword>
<dbReference type="InterPro" id="IPR009072">
    <property type="entry name" value="Histone-fold"/>
</dbReference>
<feature type="compositionally biased region" description="Polar residues" evidence="10">
    <location>
        <begin position="69"/>
        <end position="78"/>
    </location>
</feature>
<dbReference type="PANTHER" id="PTHR10252">
    <property type="entry name" value="HISTONE-LIKE TRANSCRIPTION FACTOR CCAAT-RELATED"/>
    <property type="match status" value="1"/>
</dbReference>
<name>A0ABD2KFF6_9BILA</name>
<dbReference type="AlphaFoldDB" id="A0ABD2KFF6"/>
<feature type="domain" description="Core Histone H2A/H2B/H3" evidence="11">
    <location>
        <begin position="193"/>
        <end position="263"/>
    </location>
</feature>
<dbReference type="Pfam" id="PF00125">
    <property type="entry name" value="Histone"/>
    <property type="match status" value="1"/>
</dbReference>
<evidence type="ECO:0000313" key="12">
    <source>
        <dbReference type="EMBL" id="KAL3101672.1"/>
    </source>
</evidence>
<feature type="compositionally biased region" description="Polar residues" evidence="10">
    <location>
        <begin position="13"/>
        <end position="24"/>
    </location>
</feature>
<evidence type="ECO:0000256" key="1">
    <source>
        <dbReference type="ARBA" id="ARBA00004123"/>
    </source>
</evidence>
<comment type="caution">
    <text evidence="12">The sequence shown here is derived from an EMBL/GenBank/DDBJ whole genome shotgun (WGS) entry which is preliminary data.</text>
</comment>
<keyword evidence="4" id="KW-0539">Nucleus</keyword>
<dbReference type="Gene3D" id="1.10.20.10">
    <property type="entry name" value="Histone, subunit A"/>
    <property type="match status" value="1"/>
</dbReference>
<dbReference type="CDD" id="cd22924">
    <property type="entry name" value="HFD_CHRAC1-like"/>
    <property type="match status" value="1"/>
</dbReference>
<keyword evidence="2" id="KW-0805">Transcription regulation</keyword>
<proteinExistence type="inferred from homology"/>
<feature type="compositionally biased region" description="Polar residues" evidence="10">
    <location>
        <begin position="107"/>
        <end position="125"/>
    </location>
</feature>